<keyword evidence="1" id="KW-0378">Hydrolase</keyword>
<evidence type="ECO:0000313" key="3">
    <source>
        <dbReference type="EMBL" id="SDW80055.1"/>
    </source>
</evidence>
<dbReference type="SUPFAM" id="SSF53474">
    <property type="entry name" value="alpha/beta-Hydrolases"/>
    <property type="match status" value="1"/>
</dbReference>
<dbReference type="PRINTS" id="PR00111">
    <property type="entry name" value="ABHYDROLASE"/>
</dbReference>
<proteinExistence type="predicted"/>
<dbReference type="EMBL" id="FNMZ01000002">
    <property type="protein sequence ID" value="SDW80055.1"/>
    <property type="molecule type" value="Genomic_DNA"/>
</dbReference>
<dbReference type="PANTHER" id="PTHR46118">
    <property type="entry name" value="PROTEIN ABHD11"/>
    <property type="match status" value="1"/>
</dbReference>
<dbReference type="Pfam" id="PF12697">
    <property type="entry name" value="Abhydrolase_6"/>
    <property type="match status" value="1"/>
</dbReference>
<sequence>MRLNAIAHAPEGPEIHPPLVVAHGLFGSARNWNGVAKKLAQGRRVVAVDMRNHGESPWSDAMGYADMAGDLAETLADAAGPGGEADLLGHSMGGKAAMMCALTEPAPLRRLIVADVAPVAYSHSHSGYVQAMRDIDLSALSRRSEAEALLAPHVADRSMRAFLLHSLANSPEGLRWRLNLDALAAGMAGLIDWPAPSGRFARPVLFLAGGKSSYLTEAHHPAIRAMFPEAVFDAIPGADHWLHAEAPDEFARICAGFLDG</sequence>
<dbReference type="RefSeq" id="WP_092680641.1">
    <property type="nucleotide sequence ID" value="NZ_FNMZ01000002.1"/>
</dbReference>
<dbReference type="PANTHER" id="PTHR46118:SF4">
    <property type="entry name" value="PROTEIN ABHD11"/>
    <property type="match status" value="1"/>
</dbReference>
<name>A0A1H2WHN5_9RHOB</name>
<reference evidence="3 4" key="1">
    <citation type="submission" date="2016-10" db="EMBL/GenBank/DDBJ databases">
        <authorList>
            <person name="de Groot N.N."/>
        </authorList>
    </citation>
    <scope>NUCLEOTIDE SEQUENCE [LARGE SCALE GENOMIC DNA]</scope>
    <source>
        <strain evidence="3 4">DSM 17890</strain>
    </source>
</reference>
<accession>A0A1H2WHN5</accession>
<dbReference type="Proteomes" id="UP000199118">
    <property type="component" value="Unassembled WGS sequence"/>
</dbReference>
<evidence type="ECO:0000313" key="4">
    <source>
        <dbReference type="Proteomes" id="UP000199118"/>
    </source>
</evidence>
<organism evidence="3 4">
    <name type="scientific">Albimonas donghaensis</name>
    <dbReference type="NCBI Taxonomy" id="356660"/>
    <lineage>
        <taxon>Bacteria</taxon>
        <taxon>Pseudomonadati</taxon>
        <taxon>Pseudomonadota</taxon>
        <taxon>Alphaproteobacteria</taxon>
        <taxon>Rhodobacterales</taxon>
        <taxon>Paracoccaceae</taxon>
        <taxon>Albimonas</taxon>
    </lineage>
</organism>
<dbReference type="AlphaFoldDB" id="A0A1H2WHN5"/>
<keyword evidence="4" id="KW-1185">Reference proteome</keyword>
<feature type="domain" description="AB hydrolase-1" evidence="2">
    <location>
        <begin position="19"/>
        <end position="252"/>
    </location>
</feature>
<dbReference type="OrthoDB" id="9808398at2"/>
<protein>
    <submittedName>
        <fullName evidence="3">Pimeloyl-ACP methyl ester carboxylesterase</fullName>
    </submittedName>
</protein>
<dbReference type="InterPro" id="IPR000073">
    <property type="entry name" value="AB_hydrolase_1"/>
</dbReference>
<dbReference type="STRING" id="356660.SAMN05444336_102385"/>
<evidence type="ECO:0000259" key="2">
    <source>
        <dbReference type="Pfam" id="PF12697"/>
    </source>
</evidence>
<gene>
    <name evidence="3" type="ORF">SAMN05444336_102385</name>
</gene>
<dbReference type="GO" id="GO:0016787">
    <property type="term" value="F:hydrolase activity"/>
    <property type="evidence" value="ECO:0007669"/>
    <property type="project" value="UniProtKB-KW"/>
</dbReference>
<evidence type="ECO:0000256" key="1">
    <source>
        <dbReference type="ARBA" id="ARBA00022801"/>
    </source>
</evidence>
<dbReference type="Gene3D" id="3.40.50.1820">
    <property type="entry name" value="alpha/beta hydrolase"/>
    <property type="match status" value="1"/>
</dbReference>
<dbReference type="InterPro" id="IPR029058">
    <property type="entry name" value="AB_hydrolase_fold"/>
</dbReference>